<dbReference type="EMBL" id="MGFH01000135">
    <property type="protein sequence ID" value="OGM04802.1"/>
    <property type="molecule type" value="Genomic_DNA"/>
</dbReference>
<evidence type="ECO:0000256" key="4">
    <source>
        <dbReference type="ARBA" id="ARBA00022763"/>
    </source>
</evidence>
<accession>A0A1F7WPU1</accession>
<dbReference type="PANTHER" id="PTHR21445:SF0">
    <property type="entry name" value="APURINIC-APYRIMIDINIC ENDONUCLEASE"/>
    <property type="match status" value="1"/>
</dbReference>
<dbReference type="GO" id="GO:0003906">
    <property type="term" value="F:DNA-(apurinic or apyrimidinic site) endonuclease activity"/>
    <property type="evidence" value="ECO:0007669"/>
    <property type="project" value="TreeGrafter"/>
</dbReference>
<dbReference type="GO" id="GO:0008270">
    <property type="term" value="F:zinc ion binding"/>
    <property type="evidence" value="ECO:0007669"/>
    <property type="project" value="InterPro"/>
</dbReference>
<dbReference type="InterPro" id="IPR018246">
    <property type="entry name" value="AP_endonuc_F2_Zn_BS"/>
</dbReference>
<sequence>MNKTTGGFKYGAHLSLGSPDYIEELVGLCGLSAIQIFISNPRSFNPVFSQKSSQNLKELQKRHGNIVLCVHMPYVVNLASTDASLRDKSVEHVIDSLRASSELGARYYVVHPGSGPYDNLLGSLEKILCETEGAHTELLVENMEGSGNKLLGASGQLTDFTSRFSGKAGLCWDTAHAHGAGVDTLALSPAIKNAIKLVHLNDSKVEFASNKDRHDGFFTGFIGTAGIKKIIEMFGAAMTYIIEREGHETICCDLAFINQTLGGLKPEVKKPFKAKVIKN</sequence>
<evidence type="ECO:0000256" key="5">
    <source>
        <dbReference type="ARBA" id="ARBA00022801"/>
    </source>
</evidence>
<dbReference type="STRING" id="1817813.A2008_00560"/>
<organism evidence="9 10">
    <name type="scientific">Candidatus Wallbacteria bacterium GWC2_49_35</name>
    <dbReference type="NCBI Taxonomy" id="1817813"/>
    <lineage>
        <taxon>Bacteria</taxon>
        <taxon>Candidatus Walliibacteriota</taxon>
    </lineage>
</organism>
<comment type="caution">
    <text evidence="9">The sequence shown here is derived from an EMBL/GenBank/DDBJ whole genome shotgun (WGS) entry which is preliminary data.</text>
</comment>
<dbReference type="PROSITE" id="PS51432">
    <property type="entry name" value="AP_NUCLEASE_F2_4"/>
    <property type="match status" value="1"/>
</dbReference>
<keyword evidence="5" id="KW-0378">Hydrolase</keyword>
<evidence type="ECO:0000256" key="1">
    <source>
        <dbReference type="ARBA" id="ARBA00001947"/>
    </source>
</evidence>
<evidence type="ECO:0000256" key="6">
    <source>
        <dbReference type="ARBA" id="ARBA00022833"/>
    </source>
</evidence>
<comment type="similarity">
    <text evidence="2">Belongs to the AP endonuclease 2 family.</text>
</comment>
<evidence type="ECO:0000313" key="9">
    <source>
        <dbReference type="EMBL" id="OGM04802.1"/>
    </source>
</evidence>
<dbReference type="InterPro" id="IPR013022">
    <property type="entry name" value="Xyl_isomerase-like_TIM-brl"/>
</dbReference>
<dbReference type="SUPFAM" id="SSF51658">
    <property type="entry name" value="Xylose isomerase-like"/>
    <property type="match status" value="1"/>
</dbReference>
<name>A0A1F7WPU1_9BACT</name>
<gene>
    <name evidence="9" type="ORF">A2008_00560</name>
</gene>
<protein>
    <recommendedName>
        <fullName evidence="8">Xylose isomerase-like TIM barrel domain-containing protein</fullName>
    </recommendedName>
</protein>
<dbReference type="AlphaFoldDB" id="A0A1F7WPU1"/>
<keyword evidence="3" id="KW-0479">Metal-binding</keyword>
<evidence type="ECO:0000259" key="8">
    <source>
        <dbReference type="Pfam" id="PF01261"/>
    </source>
</evidence>
<dbReference type="InterPro" id="IPR036237">
    <property type="entry name" value="Xyl_isomerase-like_sf"/>
</dbReference>
<dbReference type="PROSITE" id="PS00731">
    <property type="entry name" value="AP_NUCLEASE_F2_3"/>
    <property type="match status" value="1"/>
</dbReference>
<dbReference type="Pfam" id="PF01261">
    <property type="entry name" value="AP_endonuc_2"/>
    <property type="match status" value="1"/>
</dbReference>
<keyword evidence="6" id="KW-0862">Zinc</keyword>
<dbReference type="GO" id="GO:0003677">
    <property type="term" value="F:DNA binding"/>
    <property type="evidence" value="ECO:0007669"/>
    <property type="project" value="InterPro"/>
</dbReference>
<comment type="cofactor">
    <cofactor evidence="1">
        <name>Zn(2+)</name>
        <dbReference type="ChEBI" id="CHEBI:29105"/>
    </cofactor>
</comment>
<dbReference type="GO" id="GO:0006284">
    <property type="term" value="P:base-excision repair"/>
    <property type="evidence" value="ECO:0007669"/>
    <property type="project" value="TreeGrafter"/>
</dbReference>
<feature type="domain" description="Xylose isomerase-like TIM barrel" evidence="8">
    <location>
        <begin position="29"/>
        <end position="247"/>
    </location>
</feature>
<dbReference type="GO" id="GO:0008081">
    <property type="term" value="F:phosphoric diester hydrolase activity"/>
    <property type="evidence" value="ECO:0007669"/>
    <property type="project" value="TreeGrafter"/>
</dbReference>
<dbReference type="SMART" id="SM00518">
    <property type="entry name" value="AP2Ec"/>
    <property type="match status" value="1"/>
</dbReference>
<proteinExistence type="inferred from homology"/>
<dbReference type="Proteomes" id="UP000178735">
    <property type="component" value="Unassembled WGS sequence"/>
</dbReference>
<keyword evidence="7" id="KW-0234">DNA repair</keyword>
<reference evidence="9 10" key="1">
    <citation type="journal article" date="2016" name="Nat. Commun.">
        <title>Thousands of microbial genomes shed light on interconnected biogeochemical processes in an aquifer system.</title>
        <authorList>
            <person name="Anantharaman K."/>
            <person name="Brown C.T."/>
            <person name="Hug L.A."/>
            <person name="Sharon I."/>
            <person name="Castelle C.J."/>
            <person name="Probst A.J."/>
            <person name="Thomas B.C."/>
            <person name="Singh A."/>
            <person name="Wilkins M.J."/>
            <person name="Karaoz U."/>
            <person name="Brodie E.L."/>
            <person name="Williams K.H."/>
            <person name="Hubbard S.S."/>
            <person name="Banfield J.F."/>
        </authorList>
    </citation>
    <scope>NUCLEOTIDE SEQUENCE [LARGE SCALE GENOMIC DNA]</scope>
</reference>
<evidence type="ECO:0000256" key="3">
    <source>
        <dbReference type="ARBA" id="ARBA00022723"/>
    </source>
</evidence>
<evidence type="ECO:0000256" key="7">
    <source>
        <dbReference type="ARBA" id="ARBA00023204"/>
    </source>
</evidence>
<dbReference type="PANTHER" id="PTHR21445">
    <property type="entry name" value="ENDONUCLEASE IV ENDODEOXYRIBONUCLEASE IV"/>
    <property type="match status" value="1"/>
</dbReference>
<evidence type="ECO:0000256" key="2">
    <source>
        <dbReference type="ARBA" id="ARBA00005340"/>
    </source>
</evidence>
<dbReference type="InterPro" id="IPR001719">
    <property type="entry name" value="AP_endonuc_2"/>
</dbReference>
<evidence type="ECO:0000313" key="10">
    <source>
        <dbReference type="Proteomes" id="UP000178735"/>
    </source>
</evidence>
<keyword evidence="4" id="KW-0227">DNA damage</keyword>
<dbReference type="Gene3D" id="3.20.20.150">
    <property type="entry name" value="Divalent-metal-dependent TIM barrel enzymes"/>
    <property type="match status" value="1"/>
</dbReference>